<comment type="cofactor">
    <cofactor evidence="4">
        <name>Zn(2+)</name>
        <dbReference type="ChEBI" id="CHEBI:29105"/>
    </cofactor>
    <text evidence="4">Binds 2 Zn(2+) ions per subunit.</text>
</comment>
<dbReference type="InterPro" id="IPR029052">
    <property type="entry name" value="Metallo-depent_PP-like"/>
</dbReference>
<feature type="binding site" evidence="4">
    <location>
        <position position="300"/>
    </location>
    <ligand>
        <name>Zn(2+)</name>
        <dbReference type="ChEBI" id="CHEBI:29105"/>
        <label>2</label>
    </ligand>
</feature>
<dbReference type="RefSeq" id="XP_018735768.1">
    <property type="nucleotide sequence ID" value="XM_018878467.1"/>
</dbReference>
<feature type="binding site" evidence="4">
    <location>
        <position position="183"/>
    </location>
    <ligand>
        <name>Zn(2+)</name>
        <dbReference type="ChEBI" id="CHEBI:29105"/>
        <label>1</label>
    </ligand>
</feature>
<name>A0A167DU23_9ASCO</name>
<evidence type="ECO:0000256" key="3">
    <source>
        <dbReference type="PIRNR" id="PIRNR000948"/>
    </source>
</evidence>
<feature type="disulfide bond" evidence="5">
    <location>
        <begin position="196"/>
        <end position="201"/>
    </location>
</feature>
<dbReference type="InterPro" id="IPR041805">
    <property type="entry name" value="ASMase/PPN1_MPP"/>
</dbReference>
<dbReference type="GO" id="GO:0016020">
    <property type="term" value="C:membrane"/>
    <property type="evidence" value="ECO:0007669"/>
    <property type="project" value="GOC"/>
</dbReference>
<dbReference type="Proteomes" id="UP000189580">
    <property type="component" value="Chromosome a"/>
</dbReference>
<dbReference type="CDD" id="cd00842">
    <property type="entry name" value="MPP_ASMase"/>
    <property type="match status" value="1"/>
</dbReference>
<organism evidence="8 9">
    <name type="scientific">Sugiyamaella lignohabitans</name>
    <dbReference type="NCBI Taxonomy" id="796027"/>
    <lineage>
        <taxon>Eukaryota</taxon>
        <taxon>Fungi</taxon>
        <taxon>Dikarya</taxon>
        <taxon>Ascomycota</taxon>
        <taxon>Saccharomycotina</taxon>
        <taxon>Dipodascomycetes</taxon>
        <taxon>Dipodascales</taxon>
        <taxon>Trichomonascaceae</taxon>
        <taxon>Sugiyamaella</taxon>
    </lineage>
</organism>
<dbReference type="EMBL" id="CP014501">
    <property type="protein sequence ID" value="ANB13291.1"/>
    <property type="molecule type" value="Genomic_DNA"/>
</dbReference>
<proteinExistence type="inferred from homology"/>
<keyword evidence="2" id="KW-0325">Glycoprotein</keyword>
<keyword evidence="5" id="KW-1015">Disulfide bond</keyword>
<dbReference type="PANTHER" id="PTHR10340">
    <property type="entry name" value="SPHINGOMYELIN PHOSPHODIESTERASE"/>
    <property type="match status" value="1"/>
</dbReference>
<feature type="binding site" evidence="4">
    <location>
        <position position="452"/>
    </location>
    <ligand>
        <name>Zn(2+)</name>
        <dbReference type="ChEBI" id="CHEBI:29105"/>
        <label>1</label>
    </ligand>
</feature>
<evidence type="ECO:0000259" key="7">
    <source>
        <dbReference type="Pfam" id="PF00149"/>
    </source>
</evidence>
<feature type="domain" description="Calcineurin-like phosphoesterase" evidence="7">
    <location>
        <begin position="175"/>
        <end position="453"/>
    </location>
</feature>
<feature type="binding site" evidence="4">
    <location>
        <position position="413"/>
    </location>
    <ligand>
        <name>Zn(2+)</name>
        <dbReference type="ChEBI" id="CHEBI:29105"/>
        <label>2</label>
    </ligand>
</feature>
<feature type="signal peptide" evidence="6">
    <location>
        <begin position="1"/>
        <end position="21"/>
    </location>
</feature>
<evidence type="ECO:0000313" key="8">
    <source>
        <dbReference type="EMBL" id="ANB13291.1"/>
    </source>
</evidence>
<evidence type="ECO:0000256" key="4">
    <source>
        <dbReference type="PIRSR" id="PIRSR000948-1"/>
    </source>
</evidence>
<comment type="similarity">
    <text evidence="3">Belongs to the acid sphingomyelinase family.</text>
</comment>
<evidence type="ECO:0000256" key="1">
    <source>
        <dbReference type="ARBA" id="ARBA00022801"/>
    </source>
</evidence>
<dbReference type="GO" id="GO:0016798">
    <property type="term" value="F:hydrolase activity, acting on glycosyl bonds"/>
    <property type="evidence" value="ECO:0007669"/>
    <property type="project" value="UniProtKB-KW"/>
</dbReference>
<dbReference type="PIRSF" id="PIRSF000948">
    <property type="entry name" value="Sphingomy_PDE"/>
    <property type="match status" value="1"/>
</dbReference>
<evidence type="ECO:0000256" key="2">
    <source>
        <dbReference type="ARBA" id="ARBA00023180"/>
    </source>
</evidence>
<sequence>MVAFTKLVLGTATLLVSQVLATNSTWPSDGSTPSRDVIISQAVKQVENIIESTTFSSNCTKCLAGLEVGKFLALTYPDIVPDILTELCTKEKYSTFDPCDVAFGKYSTTEGTSGSDITNVLQLIDAAGLDGEYICYYQLNGACPLPETPKFDLSSWWPEKPTNLTLPTPSNETFNVIHVSDLHVQLTYQVGSEANCSQYMCCTSHNYNEDAPNGTVLEPAGTWGGYYCDVPPVLLDNSLQTIGNLSSNFSFEFAIFTGDMVDHDDDQYLSLSYTIESEEEIYYALKNNLKGIPVYATLGNHDSFPYGQIAQNSSGFANKFEWNTDLAGDLWADRFGWVSSEVGDQIRTNYAAYATTTNRGLRVISLNSNFWYTANYYNYWNTTQPDESGVFKFLVDELVASEQKGQRVWIVAHVPTGGDTSNALPGPTAVFGQIIERFSPFTIAGVFFGHTHEDQFQIFYADNGSNRTAENALQVAYLAESITPLSEYNPGWRYYKVDTETFSIMDSVNYYFPLNDTFGDNNAIPEWHFGYSARETYDLNNTWPSNAPLNGTFWHHAAQNIYNTKSLRDSYLSNEYRRSPYVPSCDTLNCRNSMLCYFSSGTVDQALACEKQYNLTDPVFL</sequence>
<dbReference type="GO" id="GO:0006685">
    <property type="term" value="P:sphingomyelin catabolic process"/>
    <property type="evidence" value="ECO:0007669"/>
    <property type="project" value="UniProtKB-UniRule"/>
</dbReference>
<comment type="function">
    <text evidence="3">Converts sphingomyelin to ceramide.</text>
</comment>
<keyword evidence="9" id="KW-1185">Reference proteome</keyword>
<keyword evidence="3" id="KW-0326">Glycosidase</keyword>
<feature type="disulfide bond" evidence="5">
    <location>
        <begin position="585"/>
        <end position="590"/>
    </location>
</feature>
<dbReference type="GeneID" id="30033392"/>
<evidence type="ECO:0000256" key="6">
    <source>
        <dbReference type="SAM" id="SignalP"/>
    </source>
</evidence>
<evidence type="ECO:0000256" key="5">
    <source>
        <dbReference type="PIRSR" id="PIRSR000948-2"/>
    </source>
</evidence>
<feature type="disulfide bond" evidence="5">
    <location>
        <begin position="202"/>
        <end position="228"/>
    </location>
</feature>
<dbReference type="GO" id="GO:0046872">
    <property type="term" value="F:metal ion binding"/>
    <property type="evidence" value="ECO:0007669"/>
    <property type="project" value="UniProtKB-KW"/>
</dbReference>
<accession>A0A167DU23</accession>
<keyword evidence="1 3" id="KW-0378">Hydrolase</keyword>
<dbReference type="SUPFAM" id="SSF56300">
    <property type="entry name" value="Metallo-dependent phosphatases"/>
    <property type="match status" value="1"/>
</dbReference>
<feature type="binding site" evidence="4">
    <location>
        <position position="259"/>
    </location>
    <ligand>
        <name>Zn(2+)</name>
        <dbReference type="ChEBI" id="CHEBI:29105"/>
        <label>2</label>
    </ligand>
</feature>
<feature type="binding site" evidence="4">
    <location>
        <position position="450"/>
    </location>
    <ligand>
        <name>Zn(2+)</name>
        <dbReference type="ChEBI" id="CHEBI:29105"/>
        <label>2</label>
    </ligand>
</feature>
<dbReference type="InterPro" id="IPR011160">
    <property type="entry name" value="Sphingomy_PDE"/>
</dbReference>
<feature type="binding site" evidence="4">
    <location>
        <position position="181"/>
    </location>
    <ligand>
        <name>Zn(2+)</name>
        <dbReference type="ChEBI" id="CHEBI:29105"/>
        <label>1</label>
    </ligand>
</feature>
<evidence type="ECO:0000313" key="9">
    <source>
        <dbReference type="Proteomes" id="UP000189580"/>
    </source>
</evidence>
<keyword evidence="6" id="KW-0732">Signal</keyword>
<reference evidence="8 9" key="1">
    <citation type="submission" date="2016-02" db="EMBL/GenBank/DDBJ databases">
        <title>Complete genome sequence and transcriptome regulation of the pentose utilising yeast Sugiyamaella lignohabitans.</title>
        <authorList>
            <person name="Bellasio M."/>
            <person name="Peymann A."/>
            <person name="Valli M."/>
            <person name="Sipitzky M."/>
            <person name="Graf A."/>
            <person name="Sauer M."/>
            <person name="Marx H."/>
            <person name="Mattanovich D."/>
        </authorList>
    </citation>
    <scope>NUCLEOTIDE SEQUENCE [LARGE SCALE GENOMIC DNA]</scope>
    <source>
        <strain evidence="8 9">CBS 10342</strain>
    </source>
</reference>
<keyword evidence="4" id="KW-0862">Zinc</keyword>
<dbReference type="InterPro" id="IPR004843">
    <property type="entry name" value="Calcineurin-like_PHP"/>
</dbReference>
<dbReference type="AlphaFoldDB" id="A0A167DU23"/>
<gene>
    <name evidence="8" type="ORF">AWJ20_1575</name>
</gene>
<dbReference type="Pfam" id="PF00149">
    <property type="entry name" value="Metallophos"/>
    <property type="match status" value="1"/>
</dbReference>
<dbReference type="PANTHER" id="PTHR10340:SF27">
    <property type="entry name" value="ACL091CP"/>
    <property type="match status" value="1"/>
</dbReference>
<dbReference type="OrthoDB" id="282973at2759"/>
<dbReference type="KEGG" id="slb:AWJ20_1575"/>
<keyword evidence="4" id="KW-0479">Metal-binding</keyword>
<protein>
    <recommendedName>
        <fullName evidence="3">Sphingomyelin phosphodiesterase</fullName>
    </recommendedName>
</protein>
<feature type="chain" id="PRO_5007885363" description="Sphingomyelin phosphodiesterase" evidence="6">
    <location>
        <begin position="22"/>
        <end position="621"/>
    </location>
</feature>
<feature type="binding site" evidence="4">
    <location>
        <position position="259"/>
    </location>
    <ligand>
        <name>Zn(2+)</name>
        <dbReference type="ChEBI" id="CHEBI:29105"/>
        <label>1</label>
    </ligand>
</feature>
<dbReference type="Gene3D" id="3.60.21.10">
    <property type="match status" value="1"/>
</dbReference>
<dbReference type="GO" id="GO:0004767">
    <property type="term" value="F:sphingomyelin phosphodiesterase activity"/>
    <property type="evidence" value="ECO:0007669"/>
    <property type="project" value="UniProtKB-UniRule"/>
</dbReference>